<evidence type="ECO:0000256" key="2">
    <source>
        <dbReference type="ARBA" id="ARBA00022484"/>
    </source>
</evidence>
<dbReference type="Pfam" id="PF05183">
    <property type="entry name" value="RdRP"/>
    <property type="match status" value="1"/>
</dbReference>
<evidence type="ECO:0000259" key="9">
    <source>
        <dbReference type="Pfam" id="PF05183"/>
    </source>
</evidence>
<dbReference type="InterPro" id="IPR058752">
    <property type="entry name" value="RDRP_C_head"/>
</dbReference>
<keyword evidence="3 8" id="KW-0808">Transferase</keyword>
<evidence type="ECO:0000256" key="8">
    <source>
        <dbReference type="RuleBase" id="RU363098"/>
    </source>
</evidence>
<evidence type="ECO:0000256" key="1">
    <source>
        <dbReference type="ARBA" id="ARBA00005762"/>
    </source>
</evidence>
<keyword evidence="6" id="KW-0943">RNA-mediated gene silencing</keyword>
<gene>
    <name evidence="12" type="ORF">M011DRAFT_421102</name>
</gene>
<dbReference type="GO" id="GO:0003968">
    <property type="term" value="F:RNA-directed RNA polymerase activity"/>
    <property type="evidence" value="ECO:0007669"/>
    <property type="project" value="UniProtKB-KW"/>
</dbReference>
<organism evidence="12 13">
    <name type="scientific">Sporormia fimetaria CBS 119925</name>
    <dbReference type="NCBI Taxonomy" id="1340428"/>
    <lineage>
        <taxon>Eukaryota</taxon>
        <taxon>Fungi</taxon>
        <taxon>Dikarya</taxon>
        <taxon>Ascomycota</taxon>
        <taxon>Pezizomycotina</taxon>
        <taxon>Dothideomycetes</taxon>
        <taxon>Pleosporomycetidae</taxon>
        <taxon>Pleosporales</taxon>
        <taxon>Sporormiaceae</taxon>
        <taxon>Sporormia</taxon>
    </lineage>
</organism>
<dbReference type="InterPro" id="IPR007855">
    <property type="entry name" value="RDRP"/>
</dbReference>
<dbReference type="PANTHER" id="PTHR23079">
    <property type="entry name" value="RNA-DEPENDENT RNA POLYMERASE"/>
    <property type="match status" value="1"/>
</dbReference>
<dbReference type="OrthoDB" id="6513042at2759"/>
<evidence type="ECO:0000256" key="5">
    <source>
        <dbReference type="ARBA" id="ARBA00022884"/>
    </source>
</evidence>
<keyword evidence="5 8" id="KW-0694">RNA-binding</keyword>
<feature type="domain" description="RDRP core" evidence="9">
    <location>
        <begin position="418"/>
        <end position="1025"/>
    </location>
</feature>
<dbReference type="CDD" id="cd00590">
    <property type="entry name" value="RRM_SF"/>
    <property type="match status" value="1"/>
</dbReference>
<dbReference type="EMBL" id="MU006568">
    <property type="protein sequence ID" value="KAF2748788.1"/>
    <property type="molecule type" value="Genomic_DNA"/>
</dbReference>
<protein>
    <recommendedName>
        <fullName evidence="8">RNA-dependent RNA polymerase</fullName>
        <ecNumber evidence="8">2.7.7.48</ecNumber>
    </recommendedName>
</protein>
<feature type="domain" description="RdRP-like PH" evidence="10">
    <location>
        <begin position="114"/>
        <end position="272"/>
    </location>
</feature>
<dbReference type="EC" id="2.7.7.48" evidence="8"/>
<comment type="catalytic activity">
    <reaction evidence="7 8">
        <text>RNA(n) + a ribonucleoside 5'-triphosphate = RNA(n+1) + diphosphate</text>
        <dbReference type="Rhea" id="RHEA:21248"/>
        <dbReference type="Rhea" id="RHEA-COMP:14527"/>
        <dbReference type="Rhea" id="RHEA-COMP:17342"/>
        <dbReference type="ChEBI" id="CHEBI:33019"/>
        <dbReference type="ChEBI" id="CHEBI:61557"/>
        <dbReference type="ChEBI" id="CHEBI:140395"/>
        <dbReference type="EC" id="2.7.7.48"/>
    </reaction>
</comment>
<keyword evidence="2 8" id="KW-0696">RNA-directed RNA polymerase</keyword>
<comment type="similarity">
    <text evidence="1 8">Belongs to the RdRP family.</text>
</comment>
<accession>A0A6A6VDZ1</accession>
<evidence type="ECO:0000259" key="11">
    <source>
        <dbReference type="Pfam" id="PF26253"/>
    </source>
</evidence>
<dbReference type="InterPro" id="IPR057503">
    <property type="entry name" value="PH_RdRP"/>
</dbReference>
<dbReference type="InterPro" id="IPR057596">
    <property type="entry name" value="RDRP_core"/>
</dbReference>
<name>A0A6A6VDZ1_9PLEO</name>
<sequence length="1233" mass="139271">MDVFLQNVPPHLSEHALRKQLDPYLKNLNIQDWHCHKPKGRNFGNITFLSPQQAEQFLQCFATFTPLLIFKTIVKCKRNNRGAPDPFLLRSLTKAAADREIERSQPQAPERKVVFQTTEVSCGFFTYSSGQVCYSSEVNWPAAGGQAQFGKYSIRVTFDGVNGKQRIDIPYRIVDNLVVSSSACTLTLTLWESPRLYRVHGTAGSTRGDPSTMTIEALLAITLSMKTGPRIQKSRLSFLPGGIGDHQDIIGQTSVYKLSVSPADFMESVRSVMDRGLLTVHLQDIPLTPAYALRFKCGLTDLENKIAGLAHVAPFDIIFQMEALAKNGYLLPWTVSELIDKWWNSYQAFNIEISSAAVKKLFSQIDFAGVGVDSSMFDPDELWRYVLANEEEVKTGRSLQLISAKARHNLVPIYKVNVTPTRTILHGPEPEAKNRILRRFPDHTDYFVRVQFSEEDGSDLMFNATISNDEIFERFRTIFREGINIAGRQYGFLGFSHSSLRGHSAWFMAPFVYQQQLHSYFTVINFLGNTEKIQSPARRAARIGQAFTETPHAVSLADTGITVAELSDVESPDGSRVFSDGAGIISDLVMDAINAVIPGKKAGSTCFQVRYGGAKGMLALDPRLDGRKEMYIRPSMVKFESSDTANLEICDAASKPIPMVLNRQLVKILEDMGLPAQWFLDQQSKALARLRLMTANIANTEHFLTRQHIGTNLAFPKLLRRLERIGLDYRRDRFLSLIVESSVLRELRLLKHKARIPIEHGISLFGIMDETGLLKEGEVFITFDDADYIADRYEDLDHRRVLVTRAPALHPGDVQIAVNVVPPPGHPLRRLRNCIIFSRWGSRDLPSCLSGGDLDGDVYGIIWDERAVQQVKYVHQPADYSRVAPLEIGRPVTSTDMASFFLEFMATDQLGLIATRHIILADQRDQGTLDPDCLELAHMHSTGVDYSKTGRPVDMSVFRRMKMNKYRPDFMSPAPLATIKNRTEIVFDAPTAPAAMRQDDDDEDVGPQQMFYCSDKILGVLYRAIDETKIWFENVKITTEHDSGIWRELLDHLKSACDKDSPARGYSQYMKEAWEIRHAYEDAMWDATSDFSDHAAMRITELEVFTGNIFNKSGTQTRRQRDRSVKLRDAFDHMAKWGEYMIRRHDNPRLPYDDHDTQGGAAEDNETLRLSIACLHVALLKDLDRIGIRREGGEFQSFKVLAASCAFKELDAAIRRRDWSNMVFTNVGGVTLN</sequence>
<dbReference type="GO" id="GO:0003723">
    <property type="term" value="F:RNA binding"/>
    <property type="evidence" value="ECO:0007669"/>
    <property type="project" value="UniProtKB-KW"/>
</dbReference>
<dbReference type="Pfam" id="PF25358">
    <property type="entry name" value="PH_fung_RdRP"/>
    <property type="match status" value="1"/>
</dbReference>
<reference evidence="12" key="1">
    <citation type="journal article" date="2020" name="Stud. Mycol.">
        <title>101 Dothideomycetes genomes: a test case for predicting lifestyles and emergence of pathogens.</title>
        <authorList>
            <person name="Haridas S."/>
            <person name="Albert R."/>
            <person name="Binder M."/>
            <person name="Bloem J."/>
            <person name="Labutti K."/>
            <person name="Salamov A."/>
            <person name="Andreopoulos B."/>
            <person name="Baker S."/>
            <person name="Barry K."/>
            <person name="Bills G."/>
            <person name="Bluhm B."/>
            <person name="Cannon C."/>
            <person name="Castanera R."/>
            <person name="Culley D."/>
            <person name="Daum C."/>
            <person name="Ezra D."/>
            <person name="Gonzalez J."/>
            <person name="Henrissat B."/>
            <person name="Kuo A."/>
            <person name="Liang C."/>
            <person name="Lipzen A."/>
            <person name="Lutzoni F."/>
            <person name="Magnuson J."/>
            <person name="Mondo S."/>
            <person name="Nolan M."/>
            <person name="Ohm R."/>
            <person name="Pangilinan J."/>
            <person name="Park H.-J."/>
            <person name="Ramirez L."/>
            <person name="Alfaro M."/>
            <person name="Sun H."/>
            <person name="Tritt A."/>
            <person name="Yoshinaga Y."/>
            <person name="Zwiers L.-H."/>
            <person name="Turgeon B."/>
            <person name="Goodwin S."/>
            <person name="Spatafora J."/>
            <person name="Crous P."/>
            <person name="Grigoriev I."/>
        </authorList>
    </citation>
    <scope>NUCLEOTIDE SEQUENCE</scope>
    <source>
        <strain evidence="12">CBS 119925</strain>
    </source>
</reference>
<keyword evidence="13" id="KW-1185">Reference proteome</keyword>
<evidence type="ECO:0000313" key="13">
    <source>
        <dbReference type="Proteomes" id="UP000799440"/>
    </source>
</evidence>
<evidence type="ECO:0000256" key="6">
    <source>
        <dbReference type="ARBA" id="ARBA00023158"/>
    </source>
</evidence>
<evidence type="ECO:0000256" key="7">
    <source>
        <dbReference type="ARBA" id="ARBA00048744"/>
    </source>
</evidence>
<dbReference type="GO" id="GO:0030422">
    <property type="term" value="P:siRNA processing"/>
    <property type="evidence" value="ECO:0007669"/>
    <property type="project" value="TreeGrafter"/>
</dbReference>
<dbReference type="GO" id="GO:0031380">
    <property type="term" value="C:nuclear RNA-directed RNA polymerase complex"/>
    <property type="evidence" value="ECO:0007669"/>
    <property type="project" value="TreeGrafter"/>
</dbReference>
<dbReference type="Pfam" id="PF26253">
    <property type="entry name" value="RdRP_head"/>
    <property type="match status" value="1"/>
</dbReference>
<evidence type="ECO:0000313" key="12">
    <source>
        <dbReference type="EMBL" id="KAF2748788.1"/>
    </source>
</evidence>
<evidence type="ECO:0000256" key="3">
    <source>
        <dbReference type="ARBA" id="ARBA00022679"/>
    </source>
</evidence>
<evidence type="ECO:0000256" key="4">
    <source>
        <dbReference type="ARBA" id="ARBA00022695"/>
    </source>
</evidence>
<dbReference type="PANTHER" id="PTHR23079:SF17">
    <property type="entry name" value="RNA-DEPENDENT RNA POLYMERASE"/>
    <property type="match status" value="1"/>
</dbReference>
<proteinExistence type="inferred from homology"/>
<dbReference type="Proteomes" id="UP000799440">
    <property type="component" value="Unassembled WGS sequence"/>
</dbReference>
<evidence type="ECO:0000259" key="10">
    <source>
        <dbReference type="Pfam" id="PF25358"/>
    </source>
</evidence>
<dbReference type="AlphaFoldDB" id="A0A6A6VDZ1"/>
<keyword evidence="4 8" id="KW-0548">Nucleotidyltransferase</keyword>
<feature type="domain" description="RDRP C-terminal head" evidence="11">
    <location>
        <begin position="1056"/>
        <end position="1127"/>
    </location>
</feature>